<gene>
    <name evidence="2" type="ORF">IAC57_06120</name>
</gene>
<evidence type="ECO:0000313" key="3">
    <source>
        <dbReference type="Proteomes" id="UP000824081"/>
    </source>
</evidence>
<dbReference type="Proteomes" id="UP000824081">
    <property type="component" value="Unassembled WGS sequence"/>
</dbReference>
<comment type="caution">
    <text evidence="2">The sequence shown here is derived from an EMBL/GenBank/DDBJ whole genome shotgun (WGS) entry which is preliminary data.</text>
</comment>
<evidence type="ECO:0000256" key="1">
    <source>
        <dbReference type="SAM" id="Phobius"/>
    </source>
</evidence>
<keyword evidence="1" id="KW-1133">Transmembrane helix</keyword>
<proteinExistence type="predicted"/>
<reference evidence="2" key="2">
    <citation type="journal article" date="2021" name="PeerJ">
        <title>Extensive microbial diversity within the chicken gut microbiome revealed by metagenomics and culture.</title>
        <authorList>
            <person name="Gilroy R."/>
            <person name="Ravi A."/>
            <person name="Getino M."/>
            <person name="Pursley I."/>
            <person name="Horton D.L."/>
            <person name="Alikhan N.F."/>
            <person name="Baker D."/>
            <person name="Gharbi K."/>
            <person name="Hall N."/>
            <person name="Watson M."/>
            <person name="Adriaenssens E.M."/>
            <person name="Foster-Nyarko E."/>
            <person name="Jarju S."/>
            <person name="Secka A."/>
            <person name="Antonio M."/>
            <person name="Oren A."/>
            <person name="Chaudhuri R.R."/>
            <person name="La Ragione R."/>
            <person name="Hildebrand F."/>
            <person name="Pallen M.J."/>
        </authorList>
    </citation>
    <scope>NUCLEOTIDE SEQUENCE</scope>
    <source>
        <strain evidence="2">11687</strain>
    </source>
</reference>
<feature type="transmembrane region" description="Helical" evidence="1">
    <location>
        <begin position="93"/>
        <end position="114"/>
    </location>
</feature>
<evidence type="ECO:0000313" key="2">
    <source>
        <dbReference type="EMBL" id="HIU59661.1"/>
    </source>
</evidence>
<dbReference type="EMBL" id="DVMZ01000168">
    <property type="protein sequence ID" value="HIU59661.1"/>
    <property type="molecule type" value="Genomic_DNA"/>
</dbReference>
<dbReference type="AlphaFoldDB" id="A0A9D1SGU5"/>
<reference evidence="2" key="1">
    <citation type="submission" date="2020-10" db="EMBL/GenBank/DDBJ databases">
        <authorList>
            <person name="Gilroy R."/>
        </authorList>
    </citation>
    <scope>NUCLEOTIDE SEQUENCE</scope>
    <source>
        <strain evidence="2">11687</strain>
    </source>
</reference>
<sequence length="118" mass="13581">MLNRRESEVMQAVFSLCREEGRCLVSPADLLRCLPAKQKYTEEKLEKILHALELDGYFEMLSSDRKGEKMYVLTLQPKGFAFQRSSVQLYRSMALRIGWTIASAVLAFLVGLLMKKIF</sequence>
<keyword evidence="1" id="KW-0812">Transmembrane</keyword>
<protein>
    <submittedName>
        <fullName evidence="2">Uncharacterized protein</fullName>
    </submittedName>
</protein>
<organism evidence="2 3">
    <name type="scientific">Candidatus Scatosoma pullistercoris</name>
    <dbReference type="NCBI Taxonomy" id="2840934"/>
    <lineage>
        <taxon>Bacteria</taxon>
        <taxon>Bacillati</taxon>
        <taxon>Bacillota</taxon>
        <taxon>Clostridia</taxon>
        <taxon>Candidatus Scatosoma</taxon>
    </lineage>
</organism>
<keyword evidence="1" id="KW-0472">Membrane</keyword>
<name>A0A9D1SGU5_9FIRM</name>
<accession>A0A9D1SGU5</accession>